<evidence type="ECO:0000313" key="4">
    <source>
        <dbReference type="Proteomes" id="UP000886520"/>
    </source>
</evidence>
<evidence type="ECO:0000313" key="3">
    <source>
        <dbReference type="EMBL" id="KAI5082512.1"/>
    </source>
</evidence>
<evidence type="ECO:0000256" key="1">
    <source>
        <dbReference type="ARBA" id="ARBA00022737"/>
    </source>
</evidence>
<keyword evidence="1" id="KW-0677">Repeat</keyword>
<accession>A0A9D4VBR8</accession>
<reference evidence="3" key="1">
    <citation type="submission" date="2021-01" db="EMBL/GenBank/DDBJ databases">
        <title>Adiantum capillus-veneris genome.</title>
        <authorList>
            <person name="Fang Y."/>
            <person name="Liao Q."/>
        </authorList>
    </citation>
    <scope>NUCLEOTIDE SEQUENCE</scope>
    <source>
        <strain evidence="3">H3</strain>
        <tissue evidence="3">Leaf</tissue>
    </source>
</reference>
<dbReference type="Pfam" id="PF13041">
    <property type="entry name" value="PPR_2"/>
    <property type="match status" value="8"/>
</dbReference>
<keyword evidence="4" id="KW-1185">Reference proteome</keyword>
<feature type="repeat" description="PPR" evidence="2">
    <location>
        <begin position="585"/>
        <end position="619"/>
    </location>
</feature>
<feature type="repeat" description="PPR" evidence="2">
    <location>
        <begin position="75"/>
        <end position="109"/>
    </location>
</feature>
<dbReference type="Pfam" id="PF13812">
    <property type="entry name" value="PPR_3"/>
    <property type="match status" value="1"/>
</dbReference>
<feature type="repeat" description="PPR" evidence="2">
    <location>
        <begin position="684"/>
        <end position="718"/>
    </location>
</feature>
<dbReference type="InterPro" id="IPR002885">
    <property type="entry name" value="PPR_rpt"/>
</dbReference>
<dbReference type="EMBL" id="JABFUD020000003">
    <property type="protein sequence ID" value="KAI5082512.1"/>
    <property type="molecule type" value="Genomic_DNA"/>
</dbReference>
<feature type="repeat" description="PPR" evidence="2">
    <location>
        <begin position="786"/>
        <end position="820"/>
    </location>
</feature>
<evidence type="ECO:0008006" key="5">
    <source>
        <dbReference type="Google" id="ProtNLM"/>
    </source>
</evidence>
<dbReference type="InterPro" id="IPR011990">
    <property type="entry name" value="TPR-like_helical_dom_sf"/>
</dbReference>
<organism evidence="3 4">
    <name type="scientific">Adiantum capillus-veneris</name>
    <name type="common">Maidenhair fern</name>
    <dbReference type="NCBI Taxonomy" id="13818"/>
    <lineage>
        <taxon>Eukaryota</taxon>
        <taxon>Viridiplantae</taxon>
        <taxon>Streptophyta</taxon>
        <taxon>Embryophyta</taxon>
        <taxon>Tracheophyta</taxon>
        <taxon>Polypodiopsida</taxon>
        <taxon>Polypodiidae</taxon>
        <taxon>Polypodiales</taxon>
        <taxon>Pteridineae</taxon>
        <taxon>Pteridaceae</taxon>
        <taxon>Vittarioideae</taxon>
        <taxon>Adiantum</taxon>
    </lineage>
</organism>
<dbReference type="FunFam" id="1.25.40.10:FF:000073">
    <property type="entry name" value="Pentatricopeptide repeat-containing protein chloroplastic"/>
    <property type="match status" value="1"/>
</dbReference>
<feature type="repeat" description="PPR" evidence="2">
    <location>
        <begin position="381"/>
        <end position="415"/>
    </location>
</feature>
<dbReference type="PANTHER" id="PTHR24015">
    <property type="entry name" value="OS07G0578800 PROTEIN-RELATED"/>
    <property type="match status" value="1"/>
</dbReference>
<gene>
    <name evidence="3" type="ORF">GOP47_0002255</name>
</gene>
<dbReference type="Gene3D" id="1.25.40.10">
    <property type="entry name" value="Tetratricopeptide repeat domain"/>
    <property type="match status" value="10"/>
</dbReference>
<dbReference type="Pfam" id="PF01535">
    <property type="entry name" value="PPR"/>
    <property type="match status" value="4"/>
</dbReference>
<dbReference type="FunFam" id="1.25.40.10:FF:000031">
    <property type="entry name" value="Pentatricopeptide repeat-containing protein mitochondrial"/>
    <property type="match status" value="1"/>
</dbReference>
<dbReference type="NCBIfam" id="TIGR00756">
    <property type="entry name" value="PPR"/>
    <property type="match status" value="10"/>
</dbReference>
<dbReference type="AlphaFoldDB" id="A0A9D4VBR8"/>
<evidence type="ECO:0000256" key="2">
    <source>
        <dbReference type="PROSITE-ProRule" id="PRU00708"/>
    </source>
</evidence>
<proteinExistence type="predicted"/>
<feature type="repeat" description="PPR" evidence="2">
    <location>
        <begin position="888"/>
        <end position="922"/>
    </location>
</feature>
<name>A0A9D4VBR8_ADICA</name>
<dbReference type="FunFam" id="1.25.40.10:FF:000344">
    <property type="entry name" value="Pentatricopeptide repeat-containing protein"/>
    <property type="match status" value="1"/>
</dbReference>
<feature type="repeat" description="PPR" evidence="2">
    <location>
        <begin position="990"/>
        <end position="1024"/>
    </location>
</feature>
<feature type="repeat" description="PPR" evidence="2">
    <location>
        <begin position="177"/>
        <end position="211"/>
    </location>
</feature>
<protein>
    <recommendedName>
        <fullName evidence="5">Pentatricopeptide repeat-containing protein</fullName>
    </recommendedName>
</protein>
<sequence length="1151" mass="126946">MKDIGVQSRHYFVSLLKDCVNRKDLKRGRELHAEIVNTGLLSKDIFVGSALVSMYVKFAELAKAQETFDQLPIQNVVLWNALITGYTNQGYSEKVLYLVEKMQLDGVSPSFITFICSLKACASIDAIDKGCEMHAEIARRGLLLESSNLCSALVDLYVQCGFLERAQEVLSKCRGCSVDAWNAMICGYVRHMLGNQALHCLKQMQLERIHPDAITFSCSLKGCGSIRATEVGKELHAEIIKNGLLETDPILGSSLLDMYLKCGLLLEAEAVFDQLLVKDAVAWTTFIGGFVDHEQGSEALHLFSQMQHVGCSADSITFLYGLKACGCIGAAADGRQLHAEAEKRSFLQSDASVSYSVVDMYCKCGLFVEANKVFSSIPNQDVVLWNMLIGGYTDHEQSEQALYCFDHMQHEGVSPDAVTLACSLKACGNIGAIDTAREIHANAVCKGFLEGHLGNALVDMYGKCGSIQEADEVLKKLPSRDTVSWNALISGYAYCKHSEEAVDCFKRMQVEGVSPNLITFSAILKACNSNKAVEIGMDIHTELVARGLLLEDTELVLAGMIVELYAYSGFFQEAMNVFEKLPAYNSSVWNILLSAYADQGFGNEAVQLLDQMRLNSTHFDHVTLVCSVKAYGSVGAIEKGLDVHAEIERLGLFGSAGFELIDMYMKFSLLAMAQEVFDKLSARGIRCWNALIFGFVKHGCGEEALQCVQQMQLEGALPDVVTFTSILKACGSITAMEKGREMHAVIASQSYFNRDLVINNTLLDMYIKCEWLEEAHRLLEKFPLRNTVSWNVLIAGYAKLKHGEQALICFAQMKSEGLLPDTVSFTCILKACGSSEALSKGREIHADAVRKGLMHRDLSVGNAVIDMYARHGCLREAQKVFQKLPSRDIVSWNTLLTGFLICNQGDQALNYFKQMQLQGVSLDAIAFGCILKACSNNGALDTGQEIHAEIERGGLFSRNVNIINALISMYARCGLLCNALEVSNGCKERDLVSWNTLITGYALLGDSENAFHISKGMEEEGFKPDSASFLGILYACNHEGVTDRAETYFHIECCEQKVIPSIEHLTCVVDMLGRAGQLDRALLIVREIPFHPDIVMSCSLLGACRKWGIVELACQAFKHAVVCDEKDVAAHIFMFNIYADAEMEDQPLMYQ</sequence>
<dbReference type="GO" id="GO:0048731">
    <property type="term" value="P:system development"/>
    <property type="evidence" value="ECO:0007669"/>
    <property type="project" value="UniProtKB-ARBA"/>
</dbReference>
<feature type="repeat" description="PPR" evidence="2">
    <location>
        <begin position="279"/>
        <end position="313"/>
    </location>
</feature>
<comment type="caution">
    <text evidence="3">The sequence shown here is derived from an EMBL/GenBank/DDBJ whole genome shotgun (WGS) entry which is preliminary data.</text>
</comment>
<dbReference type="GO" id="GO:0003723">
    <property type="term" value="F:RNA binding"/>
    <property type="evidence" value="ECO:0007669"/>
    <property type="project" value="InterPro"/>
</dbReference>
<dbReference type="GO" id="GO:0009451">
    <property type="term" value="P:RNA modification"/>
    <property type="evidence" value="ECO:0007669"/>
    <property type="project" value="InterPro"/>
</dbReference>
<dbReference type="InterPro" id="IPR046960">
    <property type="entry name" value="PPR_At4g14850-like_plant"/>
</dbReference>
<dbReference type="PROSITE" id="PS51375">
    <property type="entry name" value="PPR"/>
    <property type="match status" value="10"/>
</dbReference>
<dbReference type="Proteomes" id="UP000886520">
    <property type="component" value="Chromosome 2"/>
</dbReference>
<dbReference type="FunFam" id="1.25.40.10:FF:000158">
    <property type="entry name" value="pentatricopeptide repeat-containing protein At2g33680"/>
    <property type="match status" value="1"/>
</dbReference>
<dbReference type="PANTHER" id="PTHR24015:SF548">
    <property type="entry name" value="OS08G0340900 PROTEIN"/>
    <property type="match status" value="1"/>
</dbReference>
<feature type="repeat" description="PPR" evidence="2">
    <location>
        <begin position="481"/>
        <end position="515"/>
    </location>
</feature>